<accession>A0A7J9FK24</accession>
<dbReference type="Proteomes" id="UP000593568">
    <property type="component" value="Unassembled WGS sequence"/>
</dbReference>
<dbReference type="AlphaFoldDB" id="A0A7J9FK24"/>
<proteinExistence type="predicted"/>
<comment type="caution">
    <text evidence="1">The sequence shown here is derived from an EMBL/GenBank/DDBJ whole genome shotgun (WGS) entry which is preliminary data.</text>
</comment>
<evidence type="ECO:0000313" key="1">
    <source>
        <dbReference type="EMBL" id="MBA0785656.1"/>
    </source>
</evidence>
<organism evidence="1 2">
    <name type="scientific">Gossypium trilobum</name>
    <dbReference type="NCBI Taxonomy" id="34281"/>
    <lineage>
        <taxon>Eukaryota</taxon>
        <taxon>Viridiplantae</taxon>
        <taxon>Streptophyta</taxon>
        <taxon>Embryophyta</taxon>
        <taxon>Tracheophyta</taxon>
        <taxon>Spermatophyta</taxon>
        <taxon>Magnoliopsida</taxon>
        <taxon>eudicotyledons</taxon>
        <taxon>Gunneridae</taxon>
        <taxon>Pentapetalae</taxon>
        <taxon>rosids</taxon>
        <taxon>malvids</taxon>
        <taxon>Malvales</taxon>
        <taxon>Malvaceae</taxon>
        <taxon>Malvoideae</taxon>
        <taxon>Gossypium</taxon>
    </lineage>
</organism>
<name>A0A7J9FK24_9ROSI</name>
<reference evidence="1 2" key="1">
    <citation type="journal article" date="2019" name="Genome Biol. Evol.">
        <title>Insights into the evolution of the New World diploid cottons (Gossypium, subgenus Houzingenia) based on genome sequencing.</title>
        <authorList>
            <person name="Grover C.E."/>
            <person name="Arick M.A. 2nd"/>
            <person name="Thrash A."/>
            <person name="Conover J.L."/>
            <person name="Sanders W.S."/>
            <person name="Peterson D.G."/>
            <person name="Frelichowski J.E."/>
            <person name="Scheffler J.A."/>
            <person name="Scheffler B.E."/>
            <person name="Wendel J.F."/>
        </authorList>
    </citation>
    <scope>NUCLEOTIDE SEQUENCE [LARGE SCALE GENOMIC DNA]</scope>
    <source>
        <strain evidence="1">8</strain>
        <tissue evidence="1">Leaf</tissue>
    </source>
</reference>
<keyword evidence="2" id="KW-1185">Reference proteome</keyword>
<protein>
    <submittedName>
        <fullName evidence="1">Uncharacterized protein</fullName>
    </submittedName>
</protein>
<evidence type="ECO:0000313" key="2">
    <source>
        <dbReference type="Proteomes" id="UP000593568"/>
    </source>
</evidence>
<sequence>MLKKIEAVTCSMFEDFQQRASAAAKLSSTACAAPYCMNCMDANFNTSPWLPSCKFPFALSRCLPVVIQNCNESALLLELAPSP</sequence>
<dbReference type="EMBL" id="JABEZW010219618">
    <property type="protein sequence ID" value="MBA0785656.1"/>
    <property type="molecule type" value="Genomic_DNA"/>
</dbReference>
<gene>
    <name evidence="1" type="ORF">Gotri_026879</name>
</gene>